<feature type="domain" description="ABC transmembrane type-1" evidence="8">
    <location>
        <begin position="86"/>
        <end position="275"/>
    </location>
</feature>
<feature type="transmembrane region" description="Helical" evidence="7">
    <location>
        <begin position="26"/>
        <end position="46"/>
    </location>
</feature>
<evidence type="ECO:0000256" key="2">
    <source>
        <dbReference type="ARBA" id="ARBA00022448"/>
    </source>
</evidence>
<evidence type="ECO:0000256" key="6">
    <source>
        <dbReference type="ARBA" id="ARBA00023136"/>
    </source>
</evidence>
<dbReference type="InterPro" id="IPR050366">
    <property type="entry name" value="BP-dependent_transpt_permease"/>
</dbReference>
<keyword evidence="6 7" id="KW-0472">Membrane</keyword>
<evidence type="ECO:0000313" key="10">
    <source>
        <dbReference type="Proteomes" id="UP000323258"/>
    </source>
</evidence>
<dbReference type="PANTHER" id="PTHR43386">
    <property type="entry name" value="OLIGOPEPTIDE TRANSPORT SYSTEM PERMEASE PROTEIN APPC"/>
    <property type="match status" value="1"/>
</dbReference>
<keyword evidence="3" id="KW-1003">Cell membrane</keyword>
<evidence type="ECO:0000256" key="1">
    <source>
        <dbReference type="ARBA" id="ARBA00004651"/>
    </source>
</evidence>
<dbReference type="SUPFAM" id="SSF161098">
    <property type="entry name" value="MetI-like"/>
    <property type="match status" value="1"/>
</dbReference>
<proteinExistence type="inferred from homology"/>
<reference evidence="9 10" key="2">
    <citation type="submission" date="2019-09" db="EMBL/GenBank/DDBJ databases">
        <title>Mesorhizobium sp. MaA-C15 isolated from Microcystis aeruginosa.</title>
        <authorList>
            <person name="Jeong S.E."/>
            <person name="Jin H.M."/>
            <person name="Jeon C.O."/>
        </authorList>
    </citation>
    <scope>NUCLEOTIDE SEQUENCE [LARGE SCALE GENOMIC DNA]</scope>
    <source>
        <strain evidence="9 10">MaA-C15</strain>
    </source>
</reference>
<keyword evidence="10" id="KW-1185">Reference proteome</keyword>
<sequence>MTDAPLHLEQPGWRSTLRLAFANRSFMIGFVITALVAAMALVSYVWTPYDVTHLIVADRMKGLSAQHPFGTDHFGRDILSMIMVGARNSIAVAVVAVAVGMGIGVPLGCWAAARGGWVDETLMRFNDVVFAFPALLSAVMITAIFGPGAVNAIIAIGIFNIPVFARVARAGALSLWPREYVLAARAAGKGKTLITIEHILPNIASILLVQGTIQFALGILAEAGLSYLGLGAQPPMPSWGRMLFDAQTRMMVAPHLAIFPGLAIVITVLGLNLLGDGLRDVLDPRLRRQR</sequence>
<dbReference type="OrthoDB" id="9812701at2"/>
<name>A0A5D4GUQ4_9HYPH</name>
<comment type="subcellular location">
    <subcellularLocation>
        <location evidence="1 7">Cell membrane</location>
        <topology evidence="1 7">Multi-pass membrane protein</topology>
    </subcellularLocation>
</comment>
<protein>
    <submittedName>
        <fullName evidence="9">ABC transporter permease</fullName>
    </submittedName>
</protein>
<dbReference type="Gene3D" id="1.10.3720.10">
    <property type="entry name" value="MetI-like"/>
    <property type="match status" value="1"/>
</dbReference>
<evidence type="ECO:0000256" key="5">
    <source>
        <dbReference type="ARBA" id="ARBA00022989"/>
    </source>
</evidence>
<dbReference type="GO" id="GO:0005886">
    <property type="term" value="C:plasma membrane"/>
    <property type="evidence" value="ECO:0007669"/>
    <property type="project" value="UniProtKB-SubCell"/>
</dbReference>
<dbReference type="InterPro" id="IPR000515">
    <property type="entry name" value="MetI-like"/>
</dbReference>
<evidence type="ECO:0000256" key="7">
    <source>
        <dbReference type="RuleBase" id="RU363032"/>
    </source>
</evidence>
<keyword evidence="2 7" id="KW-0813">Transport</keyword>
<dbReference type="GO" id="GO:0055085">
    <property type="term" value="P:transmembrane transport"/>
    <property type="evidence" value="ECO:0007669"/>
    <property type="project" value="InterPro"/>
</dbReference>
<dbReference type="Pfam" id="PF00528">
    <property type="entry name" value="BPD_transp_1"/>
    <property type="match status" value="1"/>
</dbReference>
<keyword evidence="4 7" id="KW-0812">Transmembrane</keyword>
<gene>
    <name evidence="9" type="ORF">FY036_11620</name>
</gene>
<dbReference type="Proteomes" id="UP000323258">
    <property type="component" value="Unassembled WGS sequence"/>
</dbReference>
<dbReference type="PANTHER" id="PTHR43386:SF25">
    <property type="entry name" value="PEPTIDE ABC TRANSPORTER PERMEASE PROTEIN"/>
    <property type="match status" value="1"/>
</dbReference>
<feature type="transmembrane region" description="Helical" evidence="7">
    <location>
        <begin position="250"/>
        <end position="275"/>
    </location>
</feature>
<keyword evidence="5 7" id="KW-1133">Transmembrane helix</keyword>
<dbReference type="CDD" id="cd06261">
    <property type="entry name" value="TM_PBP2"/>
    <property type="match status" value="1"/>
</dbReference>
<reference evidence="9 10" key="1">
    <citation type="submission" date="2019-08" db="EMBL/GenBank/DDBJ databases">
        <authorList>
            <person name="Seo Y.L."/>
        </authorList>
    </citation>
    <scope>NUCLEOTIDE SEQUENCE [LARGE SCALE GENOMIC DNA]</scope>
    <source>
        <strain evidence="9 10">MaA-C15</strain>
    </source>
</reference>
<evidence type="ECO:0000256" key="3">
    <source>
        <dbReference type="ARBA" id="ARBA00022475"/>
    </source>
</evidence>
<organism evidence="9 10">
    <name type="scientific">Neoaquamicrobium microcysteis</name>
    <dbReference type="NCBI Taxonomy" id="2682781"/>
    <lineage>
        <taxon>Bacteria</taxon>
        <taxon>Pseudomonadati</taxon>
        <taxon>Pseudomonadota</taxon>
        <taxon>Alphaproteobacteria</taxon>
        <taxon>Hyphomicrobiales</taxon>
        <taxon>Phyllobacteriaceae</taxon>
        <taxon>Neoaquamicrobium</taxon>
    </lineage>
</organism>
<dbReference type="EMBL" id="VSZS01000062">
    <property type="protein sequence ID" value="TYR32446.1"/>
    <property type="molecule type" value="Genomic_DNA"/>
</dbReference>
<dbReference type="RefSeq" id="WP_148914893.1">
    <property type="nucleotide sequence ID" value="NZ_VSZS01000062.1"/>
</dbReference>
<evidence type="ECO:0000313" key="9">
    <source>
        <dbReference type="EMBL" id="TYR32446.1"/>
    </source>
</evidence>
<feature type="transmembrane region" description="Helical" evidence="7">
    <location>
        <begin position="206"/>
        <end position="230"/>
    </location>
</feature>
<comment type="similarity">
    <text evidence="7">Belongs to the binding-protein-dependent transport system permease family.</text>
</comment>
<dbReference type="AlphaFoldDB" id="A0A5D4GUQ4"/>
<dbReference type="InterPro" id="IPR035906">
    <property type="entry name" value="MetI-like_sf"/>
</dbReference>
<evidence type="ECO:0000259" key="8">
    <source>
        <dbReference type="PROSITE" id="PS50928"/>
    </source>
</evidence>
<accession>A0A5D4GUQ4</accession>
<dbReference type="PROSITE" id="PS50928">
    <property type="entry name" value="ABC_TM1"/>
    <property type="match status" value="1"/>
</dbReference>
<comment type="caution">
    <text evidence="9">The sequence shown here is derived from an EMBL/GenBank/DDBJ whole genome shotgun (WGS) entry which is preliminary data.</text>
</comment>
<feature type="transmembrane region" description="Helical" evidence="7">
    <location>
        <begin position="90"/>
        <end position="113"/>
    </location>
</feature>
<evidence type="ECO:0000256" key="4">
    <source>
        <dbReference type="ARBA" id="ARBA00022692"/>
    </source>
</evidence>
<feature type="transmembrane region" description="Helical" evidence="7">
    <location>
        <begin position="125"/>
        <end position="144"/>
    </location>
</feature>